<dbReference type="PANTHER" id="PTHR42825">
    <property type="entry name" value="AMINO ACID AMINOTRANSFERASE"/>
    <property type="match status" value="1"/>
</dbReference>
<dbReference type="Gene3D" id="3.30.470.10">
    <property type="match status" value="1"/>
</dbReference>
<dbReference type="GO" id="GO:0004084">
    <property type="term" value="F:branched-chain-amino-acid transaminase activity"/>
    <property type="evidence" value="ECO:0007669"/>
    <property type="project" value="InterPro"/>
</dbReference>
<name>A0A1B1TFQ3_9ARCH</name>
<proteinExistence type="inferred from homology"/>
<dbReference type="PANTHER" id="PTHR42825:SF2">
    <property type="entry name" value="BRANCHED-CHAIN-AMINO-ACID AMINOTRANSFERASE 3, CHLOROPLASTIC-RELATED"/>
    <property type="match status" value="1"/>
</dbReference>
<dbReference type="InterPro" id="IPR043131">
    <property type="entry name" value="BCAT-like_N"/>
</dbReference>
<evidence type="ECO:0000256" key="1">
    <source>
        <dbReference type="ARBA" id="ARBA00001933"/>
    </source>
</evidence>
<dbReference type="InterPro" id="IPR036038">
    <property type="entry name" value="Aminotransferase-like"/>
</dbReference>
<evidence type="ECO:0000256" key="6">
    <source>
        <dbReference type="RuleBase" id="RU004106"/>
    </source>
</evidence>
<protein>
    <submittedName>
        <fullName evidence="7">Branched-chain amino acid aminotransferase (IlvE)</fullName>
    </submittedName>
</protein>
<dbReference type="CDD" id="cd01557">
    <property type="entry name" value="BCAT_beta_family"/>
    <property type="match status" value="1"/>
</dbReference>
<comment type="cofactor">
    <cofactor evidence="1">
        <name>pyridoxal 5'-phosphate</name>
        <dbReference type="ChEBI" id="CHEBI:597326"/>
    </cofactor>
</comment>
<dbReference type="AlphaFoldDB" id="A0A1B1TFQ3"/>
<dbReference type="GO" id="GO:0009081">
    <property type="term" value="P:branched-chain amino acid metabolic process"/>
    <property type="evidence" value="ECO:0007669"/>
    <property type="project" value="InterPro"/>
</dbReference>
<evidence type="ECO:0000313" key="7">
    <source>
        <dbReference type="EMBL" id="ANV81103.1"/>
    </source>
</evidence>
<evidence type="ECO:0000256" key="3">
    <source>
        <dbReference type="ARBA" id="ARBA00022576"/>
    </source>
</evidence>
<dbReference type="NCBIfam" id="TIGR01123">
    <property type="entry name" value="ilvE_II"/>
    <property type="match status" value="1"/>
</dbReference>
<dbReference type="Pfam" id="PF01063">
    <property type="entry name" value="Aminotran_4"/>
    <property type="match status" value="1"/>
</dbReference>
<evidence type="ECO:0000256" key="5">
    <source>
        <dbReference type="ARBA" id="ARBA00022898"/>
    </source>
</evidence>
<comment type="similarity">
    <text evidence="2 6">Belongs to the class-IV pyridoxal-phosphate-dependent aminotransferase family.</text>
</comment>
<dbReference type="InterPro" id="IPR005786">
    <property type="entry name" value="B_amino_transII"/>
</dbReference>
<dbReference type="InterPro" id="IPR033939">
    <property type="entry name" value="BCAT_family"/>
</dbReference>
<keyword evidence="3 7" id="KW-0032">Aminotransferase</keyword>
<dbReference type="EMBL" id="KP211923">
    <property type="protein sequence ID" value="ANV81103.1"/>
    <property type="molecule type" value="Genomic_DNA"/>
</dbReference>
<dbReference type="InterPro" id="IPR018300">
    <property type="entry name" value="Aminotrans_IV_CS"/>
</dbReference>
<accession>A0A1B1TFQ3</accession>
<evidence type="ECO:0000256" key="2">
    <source>
        <dbReference type="ARBA" id="ARBA00009320"/>
    </source>
</evidence>
<dbReference type="NCBIfam" id="NF009897">
    <property type="entry name" value="PRK13357.1"/>
    <property type="match status" value="1"/>
</dbReference>
<dbReference type="InterPro" id="IPR001544">
    <property type="entry name" value="Aminotrans_IV"/>
</dbReference>
<reference evidence="7" key="2">
    <citation type="journal article" date="2015" name="ISME J.">
        <title>A new class of marine Euryarchaeota group II from the Mediterranean deep chlorophyll maximum.</title>
        <authorList>
            <person name="Martin-Cuadrado A.B."/>
            <person name="Garcia-Heredia I."/>
            <person name="Molto A.G."/>
            <person name="Lopez-Ubeda R."/>
            <person name="Kimes N."/>
            <person name="Lopez-Garcia P."/>
            <person name="Moreira D."/>
            <person name="Rodriguez-Valera F."/>
        </authorList>
    </citation>
    <scope>NUCLEOTIDE SEQUENCE</scope>
</reference>
<reference evidence="7" key="1">
    <citation type="submission" date="2014-11" db="EMBL/GenBank/DDBJ databases">
        <authorList>
            <person name="Zhu J."/>
            <person name="Qi W."/>
            <person name="Song R."/>
        </authorList>
    </citation>
    <scope>NUCLEOTIDE SEQUENCE</scope>
</reference>
<dbReference type="SUPFAM" id="SSF56752">
    <property type="entry name" value="D-aminoacid aminotransferase-like PLP-dependent enzymes"/>
    <property type="match status" value="1"/>
</dbReference>
<dbReference type="PIRSF" id="PIRSF006468">
    <property type="entry name" value="BCAT1"/>
    <property type="match status" value="1"/>
</dbReference>
<dbReference type="PROSITE" id="PS00770">
    <property type="entry name" value="AA_TRANSFER_CLASS_4"/>
    <property type="match status" value="1"/>
</dbReference>
<organism evidence="7">
    <name type="scientific">uncultured Poseidoniia archaeon</name>
    <dbReference type="NCBI Taxonomy" id="1697135"/>
    <lineage>
        <taxon>Archaea</taxon>
        <taxon>Methanobacteriati</taxon>
        <taxon>Thermoplasmatota</taxon>
        <taxon>Candidatus Poseidoniia</taxon>
        <taxon>environmental samples</taxon>
    </lineage>
</organism>
<keyword evidence="5" id="KW-0663">Pyridoxal phosphate</keyword>
<keyword evidence="4 7" id="KW-0808">Transferase</keyword>
<dbReference type="Gene3D" id="3.20.10.10">
    <property type="entry name" value="D-amino Acid Aminotransferase, subunit A, domain 2"/>
    <property type="match status" value="1"/>
</dbReference>
<dbReference type="InterPro" id="IPR043132">
    <property type="entry name" value="BCAT-like_C"/>
</dbReference>
<sequence length="341" mass="37421">MLDDSKPSIDWDSLTFSFTETDRMFISKCEQGGEWDDGIMQDYQDLRISPASGVINYGQGLFEGMKARRSEDGRVLLFRPEFNARRSADGCRRLGMPPVSEEMFLNAVRKVVEENIRWLPPCGRGELYIRPLIFGSGAILGVAPAPEYTFLIYAVPVGPYFKGGMNPISLKVSDEYHRAAPGGSGGVKAIGNYAPGMMPSKNAKSEGYAEIIYLDAVNHRYIEEVGAANFFCVKDKIIYTPELTGTILPGITRMSTIELARSLGYEVQETKVDVKFAMTADEAFCAGTAAVISPIGSIEHGGEVAHYSDGGIGEITQELYTALTDIMNGRVEDKFGWTPEL</sequence>
<evidence type="ECO:0000256" key="4">
    <source>
        <dbReference type="ARBA" id="ARBA00022679"/>
    </source>
</evidence>